<gene>
    <name evidence="1" type="ORF">TRFO_10840</name>
</gene>
<dbReference type="VEuPathDB" id="TrichDB:TRFO_10840"/>
<dbReference type="EMBL" id="MLAK01001282">
    <property type="protein sequence ID" value="OHS94896.1"/>
    <property type="molecule type" value="Genomic_DNA"/>
</dbReference>
<reference evidence="1" key="1">
    <citation type="submission" date="2016-10" db="EMBL/GenBank/DDBJ databases">
        <authorList>
            <person name="Benchimol M."/>
            <person name="Almeida L.G."/>
            <person name="Vasconcelos A.T."/>
            <person name="Perreira-Neves A."/>
            <person name="Rosa I.A."/>
            <person name="Tasca T."/>
            <person name="Bogo M.R."/>
            <person name="de Souza W."/>
        </authorList>
    </citation>
    <scope>NUCLEOTIDE SEQUENCE [LARGE SCALE GENOMIC DNA]</scope>
    <source>
        <strain evidence="1">K</strain>
    </source>
</reference>
<dbReference type="OrthoDB" id="10575349at2759"/>
<dbReference type="RefSeq" id="XP_068348033.1">
    <property type="nucleotide sequence ID" value="XM_068495694.1"/>
</dbReference>
<protein>
    <recommendedName>
        <fullName evidence="3">C2 domain-containing protein</fullName>
    </recommendedName>
</protein>
<evidence type="ECO:0008006" key="3">
    <source>
        <dbReference type="Google" id="ProtNLM"/>
    </source>
</evidence>
<dbReference type="GeneID" id="94830398"/>
<evidence type="ECO:0000313" key="1">
    <source>
        <dbReference type="EMBL" id="OHS94896.1"/>
    </source>
</evidence>
<dbReference type="AlphaFoldDB" id="A0A1J4J6S9"/>
<keyword evidence="2" id="KW-1185">Reference proteome</keyword>
<dbReference type="Proteomes" id="UP000179807">
    <property type="component" value="Unassembled WGS sequence"/>
</dbReference>
<comment type="caution">
    <text evidence="1">The sequence shown here is derived from an EMBL/GenBank/DDBJ whole genome shotgun (WGS) entry which is preliminary data.</text>
</comment>
<sequence length="152" mass="16483">MTDFTMTLYVHAIDIIPTVIRKKGNQVWCVISTDGSDSPASTAAAKMTPHTTFNYTLSMQFSVADPQTCYMYLTLCCFGDTNNDMVPLARAKCHVFKLPLNGPNAFRIPLLSRGQPSILLASILMSGAIDPPMSISQQPINNSDESSSASSD</sequence>
<accession>A0A1J4J6S9</accession>
<proteinExistence type="predicted"/>
<evidence type="ECO:0000313" key="2">
    <source>
        <dbReference type="Proteomes" id="UP000179807"/>
    </source>
</evidence>
<organism evidence="1 2">
    <name type="scientific">Tritrichomonas foetus</name>
    <dbReference type="NCBI Taxonomy" id="1144522"/>
    <lineage>
        <taxon>Eukaryota</taxon>
        <taxon>Metamonada</taxon>
        <taxon>Parabasalia</taxon>
        <taxon>Tritrichomonadida</taxon>
        <taxon>Tritrichomonadidae</taxon>
        <taxon>Tritrichomonas</taxon>
    </lineage>
</organism>
<name>A0A1J4J6S9_9EUKA</name>